<keyword evidence="1" id="KW-1133">Transmembrane helix</keyword>
<comment type="caution">
    <text evidence="2">The sequence shown here is derived from an EMBL/GenBank/DDBJ whole genome shotgun (WGS) entry which is preliminary data.</text>
</comment>
<protein>
    <submittedName>
        <fullName evidence="2">Uncharacterized protein</fullName>
    </submittedName>
</protein>
<evidence type="ECO:0000313" key="3">
    <source>
        <dbReference type="Proteomes" id="UP000010121"/>
    </source>
</evidence>
<gene>
    <name evidence="2" type="ORF">Rsw2DRAFT_0041</name>
</gene>
<sequence length="166" mass="18389">MPAEITSYAIPSRRSVQNRFFAGLAIAATTLGLLTATALPARADRESDNMAKALAGLAVIGIIVNDAQKPNRRTPGIQPAQVVMTLPRVCAMPIDGLRHEDTAYAERCLRDEGVNARLPRACAHDVRIGRHRDRVYAENCMLDAGFEIEHYRRRGHHRPNRISPND</sequence>
<keyword evidence="1" id="KW-0472">Membrane</keyword>
<keyword evidence="3" id="KW-1185">Reference proteome</keyword>
<proteinExistence type="predicted"/>
<name>C8RW63_9RHOB</name>
<organism evidence="2 3">
    <name type="scientific">Rhodobacter ferrooxidans</name>
    <dbReference type="NCBI Taxonomy" id="371731"/>
    <lineage>
        <taxon>Bacteria</taxon>
        <taxon>Pseudomonadati</taxon>
        <taxon>Pseudomonadota</taxon>
        <taxon>Alphaproteobacteria</taxon>
        <taxon>Rhodobacterales</taxon>
        <taxon>Rhodobacter group</taxon>
        <taxon>Rhodobacter</taxon>
    </lineage>
</organism>
<dbReference type="RefSeq" id="WP_008026835.1">
    <property type="nucleotide sequence ID" value="NZ_ACYY01000001.1"/>
</dbReference>
<evidence type="ECO:0000256" key="1">
    <source>
        <dbReference type="SAM" id="Phobius"/>
    </source>
</evidence>
<dbReference type="STRING" id="371731.Rsw2DRAFT_0041"/>
<dbReference type="EMBL" id="ACYY01000001">
    <property type="protein sequence ID" value="EEW26806.1"/>
    <property type="molecule type" value="Genomic_DNA"/>
</dbReference>
<feature type="transmembrane region" description="Helical" evidence="1">
    <location>
        <begin position="20"/>
        <end position="38"/>
    </location>
</feature>
<accession>C8RW63</accession>
<reference evidence="2 3" key="1">
    <citation type="submission" date="2009-08" db="EMBL/GenBank/DDBJ databases">
        <title>The draft genome of Rhodobacter sp. SW2.</title>
        <authorList>
            <consortium name="US DOE Joint Genome Institute (JGI-PGF)"/>
            <person name="Lucas S."/>
            <person name="Copeland A."/>
            <person name="Lapidus A."/>
            <person name="Glavina del Rio T."/>
            <person name="Tice H."/>
            <person name="Bruce D."/>
            <person name="Goodwin L."/>
            <person name="Pitluck S."/>
            <person name="Larimer F."/>
            <person name="Land M.L."/>
            <person name="Hauser L."/>
            <person name="Emerson D."/>
        </authorList>
    </citation>
    <scope>NUCLEOTIDE SEQUENCE [LARGE SCALE GENOMIC DNA]</scope>
    <source>
        <strain evidence="2 3">SW2</strain>
    </source>
</reference>
<keyword evidence="1" id="KW-0812">Transmembrane</keyword>
<dbReference type="AlphaFoldDB" id="C8RW63"/>
<evidence type="ECO:0000313" key="2">
    <source>
        <dbReference type="EMBL" id="EEW26806.1"/>
    </source>
</evidence>
<dbReference type="OrthoDB" id="7645019at2"/>
<dbReference type="Proteomes" id="UP000010121">
    <property type="component" value="Unassembled WGS sequence"/>
</dbReference>